<dbReference type="AlphaFoldDB" id="A0A8G2BWD6"/>
<name>A0A8G2BWD6_9BACT</name>
<protein>
    <submittedName>
        <fullName evidence="1">Uncharacterized protein</fullName>
    </submittedName>
</protein>
<proteinExistence type="predicted"/>
<evidence type="ECO:0000313" key="2">
    <source>
        <dbReference type="Proteomes" id="UP000236725"/>
    </source>
</evidence>
<sequence length="339" mass="37896">MKAKFIVALVTALLFNALTSGIFADTLGISHGAMFAVQMGLSLIPLNMTGCLCEGLNREIWIPEIIEKFYPADSFLTYSKSLDAWVDNNKLNLQEAGVDPAVYIDNEQYPIPVAVRTDIPHEIVLKRFDTENTVHINAIEIEESAEKRQSVIEGHRNSLRQKFARLAAFNWAPAQNGEFTPVKASDGKTNARGYKSMTYEKVMDMELVFDELEIPLDKRVLVLNPLHAMDLRLQDMDMYKAFYSENKLFSFTVVRSSLNPRYNGTTGKKLAWNAAVSATDAPCSLFYYQEAVARARGTVDMYSRLNDPGYRGDVVGFNMRGVATPVTGKYLGAVYSPKA</sequence>
<keyword evidence="2" id="KW-1185">Reference proteome</keyword>
<dbReference type="EMBL" id="FNVS01000008">
    <property type="protein sequence ID" value="SEF86251.1"/>
    <property type="molecule type" value="Genomic_DNA"/>
</dbReference>
<organism evidence="1 2">
    <name type="scientific">Parabacteroides chinchillae</name>
    <dbReference type="NCBI Taxonomy" id="871327"/>
    <lineage>
        <taxon>Bacteria</taxon>
        <taxon>Pseudomonadati</taxon>
        <taxon>Bacteroidota</taxon>
        <taxon>Bacteroidia</taxon>
        <taxon>Bacteroidales</taxon>
        <taxon>Tannerellaceae</taxon>
        <taxon>Parabacteroides</taxon>
    </lineage>
</organism>
<accession>A0A8G2BWD6</accession>
<dbReference type="RefSeq" id="WP_099465862.1">
    <property type="nucleotide sequence ID" value="NZ_FNVS01000008.1"/>
</dbReference>
<evidence type="ECO:0000313" key="1">
    <source>
        <dbReference type="EMBL" id="SEF86251.1"/>
    </source>
</evidence>
<gene>
    <name evidence="1" type="ORF">SAMN05444001_108113</name>
</gene>
<comment type="caution">
    <text evidence="1">The sequence shown here is derived from an EMBL/GenBank/DDBJ whole genome shotgun (WGS) entry which is preliminary data.</text>
</comment>
<reference evidence="1 2" key="1">
    <citation type="submission" date="2016-10" db="EMBL/GenBank/DDBJ databases">
        <authorList>
            <person name="Varghese N."/>
            <person name="Submissions S."/>
        </authorList>
    </citation>
    <scope>NUCLEOTIDE SEQUENCE [LARGE SCALE GENOMIC DNA]</scope>
    <source>
        <strain evidence="1 2">DSM 29073</strain>
    </source>
</reference>
<dbReference type="Proteomes" id="UP000236725">
    <property type="component" value="Unassembled WGS sequence"/>
</dbReference>